<organism evidence="2 3">
    <name type="scientific">Segatella oris F0302</name>
    <dbReference type="NCBI Taxonomy" id="649760"/>
    <lineage>
        <taxon>Bacteria</taxon>
        <taxon>Pseudomonadati</taxon>
        <taxon>Bacteroidota</taxon>
        <taxon>Bacteroidia</taxon>
        <taxon>Bacteroidales</taxon>
        <taxon>Prevotellaceae</taxon>
        <taxon>Segatella</taxon>
    </lineage>
</organism>
<protein>
    <submittedName>
        <fullName evidence="2">Uncharacterized protein</fullName>
    </submittedName>
</protein>
<evidence type="ECO:0000313" key="3">
    <source>
        <dbReference type="Proteomes" id="UP000004079"/>
    </source>
</evidence>
<dbReference type="STRING" id="649760.HMPREF0971_00095"/>
<dbReference type="HOGENOM" id="CLU_3255872_0_0_10"/>
<dbReference type="AlphaFoldDB" id="D1QMT7"/>
<sequence length="42" mass="4973">MNMDIVVIRLIMRTKVMQKMQKTKAFGKEKSSMLVDEREKLS</sequence>
<reference evidence="2 3" key="1">
    <citation type="submission" date="2009-11" db="EMBL/GenBank/DDBJ databases">
        <authorList>
            <person name="Weinstock G."/>
            <person name="Sodergren E."/>
            <person name="Clifton S."/>
            <person name="Fulton L."/>
            <person name="Fulton B."/>
            <person name="Courtney L."/>
            <person name="Fronick C."/>
            <person name="Harrison M."/>
            <person name="Strong C."/>
            <person name="Farmer C."/>
            <person name="Delahaunty K."/>
            <person name="Markovic C."/>
            <person name="Hall O."/>
            <person name="Minx P."/>
            <person name="Tomlinson C."/>
            <person name="Mitreva M."/>
            <person name="Nelson J."/>
            <person name="Hou S."/>
            <person name="Wollam A."/>
            <person name="Pepin K.H."/>
            <person name="Johnson M."/>
            <person name="Bhonagiri V."/>
            <person name="Nash W.E."/>
            <person name="Warren W."/>
            <person name="Chinwalla A."/>
            <person name="Mardis E.R."/>
            <person name="Wilson R.K."/>
        </authorList>
    </citation>
    <scope>NUCLEOTIDE SEQUENCE [LARGE SCALE GENOMIC DNA]</scope>
    <source>
        <strain evidence="2 3">F0302</strain>
    </source>
</reference>
<evidence type="ECO:0000256" key="1">
    <source>
        <dbReference type="SAM" id="MobiDB-lite"/>
    </source>
</evidence>
<evidence type="ECO:0000313" key="2">
    <source>
        <dbReference type="EMBL" id="EFB33336.1"/>
    </source>
</evidence>
<comment type="caution">
    <text evidence="2">The sequence shown here is derived from an EMBL/GenBank/DDBJ whole genome shotgun (WGS) entry which is preliminary data.</text>
</comment>
<feature type="region of interest" description="Disordered" evidence="1">
    <location>
        <begin position="23"/>
        <end position="42"/>
    </location>
</feature>
<accession>D1QMT7</accession>
<dbReference type="Proteomes" id="UP000004079">
    <property type="component" value="Unassembled WGS sequence"/>
</dbReference>
<proteinExistence type="predicted"/>
<gene>
    <name evidence="2" type="ORF">HMPREF0971_00095</name>
</gene>
<feature type="compositionally biased region" description="Basic and acidic residues" evidence="1">
    <location>
        <begin position="26"/>
        <end position="42"/>
    </location>
</feature>
<dbReference type="EMBL" id="ACUZ02000003">
    <property type="protein sequence ID" value="EFB33336.1"/>
    <property type="molecule type" value="Genomic_DNA"/>
</dbReference>
<name>D1QMT7_9BACT</name>